<evidence type="ECO:0000259" key="14">
    <source>
        <dbReference type="Pfam" id="PF03727"/>
    </source>
</evidence>
<feature type="domain" description="Hexokinase C-terminal" evidence="14">
    <location>
        <begin position="162"/>
        <end position="371"/>
    </location>
</feature>
<accession>A0A5N5SXP0</accession>
<evidence type="ECO:0000259" key="13">
    <source>
        <dbReference type="Pfam" id="PF00349"/>
    </source>
</evidence>
<protein>
    <recommendedName>
        <fullName evidence="12">Phosphotransferase</fullName>
        <ecNumber evidence="12">2.7.1.-</ecNumber>
    </recommendedName>
</protein>
<dbReference type="Pfam" id="PF03727">
    <property type="entry name" value="Hexokinase_2"/>
    <property type="match status" value="1"/>
</dbReference>
<dbReference type="OrthoDB" id="419537at2759"/>
<dbReference type="InterPro" id="IPR022672">
    <property type="entry name" value="Hexokinase_N"/>
</dbReference>
<dbReference type="PROSITE" id="PS51748">
    <property type="entry name" value="HEXOKINASE_2"/>
    <property type="match status" value="1"/>
</dbReference>
<evidence type="ECO:0000256" key="4">
    <source>
        <dbReference type="ARBA" id="ARBA00022679"/>
    </source>
</evidence>
<dbReference type="GO" id="GO:0004340">
    <property type="term" value="F:glucokinase activity"/>
    <property type="evidence" value="ECO:0007669"/>
    <property type="project" value="TreeGrafter"/>
</dbReference>
<evidence type="ECO:0000256" key="9">
    <source>
        <dbReference type="ARBA" id="ARBA00044613"/>
    </source>
</evidence>
<evidence type="ECO:0000256" key="6">
    <source>
        <dbReference type="ARBA" id="ARBA00022777"/>
    </source>
</evidence>
<evidence type="ECO:0000256" key="3">
    <source>
        <dbReference type="ARBA" id="ARBA00009225"/>
    </source>
</evidence>
<dbReference type="GO" id="GO:0008865">
    <property type="term" value="F:fructokinase activity"/>
    <property type="evidence" value="ECO:0007669"/>
    <property type="project" value="TreeGrafter"/>
</dbReference>
<dbReference type="GO" id="GO:0005739">
    <property type="term" value="C:mitochondrion"/>
    <property type="evidence" value="ECO:0007669"/>
    <property type="project" value="TreeGrafter"/>
</dbReference>
<dbReference type="GO" id="GO:0005829">
    <property type="term" value="C:cytosol"/>
    <property type="evidence" value="ECO:0007669"/>
    <property type="project" value="TreeGrafter"/>
</dbReference>
<comment type="catalytic activity">
    <reaction evidence="9">
        <text>a D-hexose + ATP = a D-hexose 6-phosphate + ADP + H(+)</text>
        <dbReference type="Rhea" id="RHEA:22740"/>
        <dbReference type="ChEBI" id="CHEBI:4194"/>
        <dbReference type="ChEBI" id="CHEBI:15378"/>
        <dbReference type="ChEBI" id="CHEBI:30616"/>
        <dbReference type="ChEBI" id="CHEBI:229467"/>
        <dbReference type="ChEBI" id="CHEBI:456216"/>
        <dbReference type="EC" id="2.7.1.1"/>
    </reaction>
    <physiologicalReaction direction="left-to-right" evidence="9">
        <dbReference type="Rhea" id="RHEA:22741"/>
    </physiologicalReaction>
</comment>
<dbReference type="GO" id="GO:0006006">
    <property type="term" value="P:glucose metabolic process"/>
    <property type="evidence" value="ECO:0007669"/>
    <property type="project" value="TreeGrafter"/>
</dbReference>
<sequence length="379" mass="42511">MTNPFIKELMNGKENGSFLALDLGGTNFRVILIQITDGIFDKEEVEYYNIPKHLFTEEGTKLYDFIAISIEHFLTNRGANNRHYDLGFTFSFPMHLEAIDVAIHTSWTKSFSCPGVIGKNVRELLSSAIQRKTNLDISVTCVTNDCIATLVYGSYFDKRCAIGLIMGTGNNACYIEKTSNIHKWKDTERSESAVVLEWGAFGDNGVLDFLRTKWDRIVDKKSVVKRTYTFEKCLAGKYLGCLVREALVTLAQEGLFCKGKAFTDELFYTKDVLSSYLELEDVTDDDARIAQYVCGLVSYRAALLLSLVTSMLLNRMDRPHCTIAVDGSLFVHHPRFKPLMELLIEQNAPGKSFSFLTTKDGSGKGAGLVASIENRIRNS</sequence>
<dbReference type="PANTHER" id="PTHR19443">
    <property type="entry name" value="HEXOKINASE"/>
    <property type="match status" value="1"/>
</dbReference>
<dbReference type="UniPathway" id="UPA00242"/>
<evidence type="ECO:0000313" key="16">
    <source>
        <dbReference type="Proteomes" id="UP000326759"/>
    </source>
</evidence>
<dbReference type="GO" id="GO:0005536">
    <property type="term" value="F:D-glucose binding"/>
    <property type="evidence" value="ECO:0007669"/>
    <property type="project" value="InterPro"/>
</dbReference>
<dbReference type="Gene3D" id="3.30.420.40">
    <property type="match status" value="1"/>
</dbReference>
<evidence type="ECO:0000256" key="10">
    <source>
        <dbReference type="ARBA" id="ARBA00047905"/>
    </source>
</evidence>
<keyword evidence="16" id="KW-1185">Reference proteome</keyword>
<reference evidence="15 16" key="1">
    <citation type="journal article" date="2019" name="PLoS Biol.">
        <title>Sex chromosomes control vertical transmission of feminizing Wolbachia symbionts in an isopod.</title>
        <authorList>
            <person name="Becking T."/>
            <person name="Chebbi M.A."/>
            <person name="Giraud I."/>
            <person name="Moumen B."/>
            <person name="Laverre T."/>
            <person name="Caubet Y."/>
            <person name="Peccoud J."/>
            <person name="Gilbert C."/>
            <person name="Cordaux R."/>
        </authorList>
    </citation>
    <scope>NUCLEOTIDE SEQUENCE [LARGE SCALE GENOMIC DNA]</scope>
    <source>
        <strain evidence="15">ANa2</strain>
        <tissue evidence="15">Whole body excluding digestive tract and cuticle</tissue>
    </source>
</reference>
<evidence type="ECO:0000256" key="1">
    <source>
        <dbReference type="ARBA" id="ARBA00004888"/>
    </source>
</evidence>
<dbReference type="GO" id="GO:0006096">
    <property type="term" value="P:glycolytic process"/>
    <property type="evidence" value="ECO:0007669"/>
    <property type="project" value="UniProtKB-UniPathway"/>
</dbReference>
<dbReference type="InterPro" id="IPR022673">
    <property type="entry name" value="Hexokinase_C"/>
</dbReference>
<comment type="caution">
    <text evidence="15">The sequence shown here is derived from an EMBL/GenBank/DDBJ whole genome shotgun (WGS) entry which is preliminary data.</text>
</comment>
<evidence type="ECO:0000256" key="11">
    <source>
        <dbReference type="ARBA" id="ARBA00048160"/>
    </source>
</evidence>
<evidence type="ECO:0000256" key="5">
    <source>
        <dbReference type="ARBA" id="ARBA00022741"/>
    </source>
</evidence>
<evidence type="ECO:0000313" key="15">
    <source>
        <dbReference type="EMBL" id="KAB7498971.1"/>
    </source>
</evidence>
<dbReference type="Pfam" id="PF00349">
    <property type="entry name" value="Hexokinase_1"/>
    <property type="match status" value="1"/>
</dbReference>
<dbReference type="AlphaFoldDB" id="A0A5N5SXP0"/>
<keyword evidence="5 12" id="KW-0547">Nucleotide-binding</keyword>
<proteinExistence type="inferred from homology"/>
<comment type="pathway">
    <text evidence="1">Carbohydrate degradation; glycolysis; D-glyceraldehyde 3-phosphate and glycerone phosphate from D-glucose: step 1/4.</text>
</comment>
<evidence type="ECO:0000256" key="2">
    <source>
        <dbReference type="ARBA" id="ARBA00005028"/>
    </source>
</evidence>
<dbReference type="PANTHER" id="PTHR19443:SF54">
    <property type="entry name" value="PHOSPHOTRANSFERASE"/>
    <property type="match status" value="1"/>
</dbReference>
<keyword evidence="8 12" id="KW-0324">Glycolysis</keyword>
<dbReference type="GO" id="GO:0005524">
    <property type="term" value="F:ATP binding"/>
    <property type="evidence" value="ECO:0007669"/>
    <property type="project" value="UniProtKB-UniRule"/>
</dbReference>
<comment type="catalytic activity">
    <reaction evidence="11">
        <text>D-glucose + ATP = D-glucose 6-phosphate + ADP + H(+)</text>
        <dbReference type="Rhea" id="RHEA:17825"/>
        <dbReference type="ChEBI" id="CHEBI:4167"/>
        <dbReference type="ChEBI" id="CHEBI:15378"/>
        <dbReference type="ChEBI" id="CHEBI:30616"/>
        <dbReference type="ChEBI" id="CHEBI:61548"/>
        <dbReference type="ChEBI" id="CHEBI:456216"/>
        <dbReference type="EC" id="2.7.1.1"/>
    </reaction>
    <physiologicalReaction direction="left-to-right" evidence="11">
        <dbReference type="Rhea" id="RHEA:17826"/>
    </physiologicalReaction>
</comment>
<comment type="catalytic activity">
    <reaction evidence="10">
        <text>D-fructose + ATP = D-fructose 6-phosphate + ADP + H(+)</text>
        <dbReference type="Rhea" id="RHEA:16125"/>
        <dbReference type="ChEBI" id="CHEBI:15378"/>
        <dbReference type="ChEBI" id="CHEBI:30616"/>
        <dbReference type="ChEBI" id="CHEBI:37721"/>
        <dbReference type="ChEBI" id="CHEBI:61527"/>
        <dbReference type="ChEBI" id="CHEBI:456216"/>
        <dbReference type="EC" id="2.7.1.1"/>
    </reaction>
    <physiologicalReaction direction="left-to-right" evidence="10">
        <dbReference type="Rhea" id="RHEA:16126"/>
    </physiologicalReaction>
</comment>
<dbReference type="Proteomes" id="UP000326759">
    <property type="component" value="Unassembled WGS sequence"/>
</dbReference>
<keyword evidence="7 12" id="KW-0067">ATP-binding</keyword>
<comment type="pathway">
    <text evidence="2">Carbohydrate metabolism; hexose metabolism.</text>
</comment>
<dbReference type="SUPFAM" id="SSF53067">
    <property type="entry name" value="Actin-like ATPase domain"/>
    <property type="match status" value="2"/>
</dbReference>
<dbReference type="FunFam" id="3.30.420.40:FF:000805">
    <property type="entry name" value="Hexokinase-2"/>
    <property type="match status" value="1"/>
</dbReference>
<dbReference type="EC" id="2.7.1.-" evidence="12"/>
<dbReference type="UniPathway" id="UPA00109">
    <property type="reaction ID" value="UER00180"/>
</dbReference>
<dbReference type="GO" id="GO:0001678">
    <property type="term" value="P:intracellular glucose homeostasis"/>
    <property type="evidence" value="ECO:0007669"/>
    <property type="project" value="InterPro"/>
</dbReference>
<dbReference type="EMBL" id="SEYY01018797">
    <property type="protein sequence ID" value="KAB7498971.1"/>
    <property type="molecule type" value="Genomic_DNA"/>
</dbReference>
<keyword evidence="4 12" id="KW-0808">Transferase</keyword>
<organism evidence="15 16">
    <name type="scientific">Armadillidium nasatum</name>
    <dbReference type="NCBI Taxonomy" id="96803"/>
    <lineage>
        <taxon>Eukaryota</taxon>
        <taxon>Metazoa</taxon>
        <taxon>Ecdysozoa</taxon>
        <taxon>Arthropoda</taxon>
        <taxon>Crustacea</taxon>
        <taxon>Multicrustacea</taxon>
        <taxon>Malacostraca</taxon>
        <taxon>Eumalacostraca</taxon>
        <taxon>Peracarida</taxon>
        <taxon>Isopoda</taxon>
        <taxon>Oniscidea</taxon>
        <taxon>Crinocheta</taxon>
        <taxon>Armadillidiidae</taxon>
        <taxon>Armadillidium</taxon>
    </lineage>
</organism>
<gene>
    <name evidence="15" type="primary">Hex-t2</name>
    <name evidence="15" type="ORF">Anas_11006</name>
</gene>
<dbReference type="PRINTS" id="PR00475">
    <property type="entry name" value="HEXOKINASE"/>
</dbReference>
<evidence type="ECO:0000256" key="12">
    <source>
        <dbReference type="RuleBase" id="RU362007"/>
    </source>
</evidence>
<feature type="domain" description="Hexokinase N-terminal" evidence="13">
    <location>
        <begin position="1"/>
        <end position="155"/>
    </location>
</feature>
<dbReference type="Gene3D" id="3.40.367.20">
    <property type="match status" value="1"/>
</dbReference>
<dbReference type="InterPro" id="IPR043129">
    <property type="entry name" value="ATPase_NBD"/>
</dbReference>
<dbReference type="InterPro" id="IPR001312">
    <property type="entry name" value="Hexokinase"/>
</dbReference>
<comment type="similarity">
    <text evidence="3 12">Belongs to the hexokinase family.</text>
</comment>
<evidence type="ECO:0000256" key="7">
    <source>
        <dbReference type="ARBA" id="ARBA00022840"/>
    </source>
</evidence>
<keyword evidence="6 12" id="KW-0418">Kinase</keyword>
<evidence type="ECO:0000256" key="8">
    <source>
        <dbReference type="ARBA" id="ARBA00023152"/>
    </source>
</evidence>
<name>A0A5N5SXP0_9CRUS</name>